<dbReference type="PROSITE" id="PS00105">
    <property type="entry name" value="AA_TRANSFER_CLASS_1"/>
    <property type="match status" value="1"/>
</dbReference>
<evidence type="ECO:0000313" key="9">
    <source>
        <dbReference type="EMBL" id="CAH1105488.1"/>
    </source>
</evidence>
<dbReference type="Proteomes" id="UP001153636">
    <property type="component" value="Chromosome 19"/>
</dbReference>
<dbReference type="PRINTS" id="PR00799">
    <property type="entry name" value="TRANSAMINASE"/>
</dbReference>
<dbReference type="GO" id="GO:0030170">
    <property type="term" value="F:pyridoxal phosphate binding"/>
    <property type="evidence" value="ECO:0007669"/>
    <property type="project" value="InterPro"/>
</dbReference>
<evidence type="ECO:0000256" key="6">
    <source>
        <dbReference type="ARBA" id="ARBA00022898"/>
    </source>
</evidence>
<comment type="cofactor">
    <cofactor evidence="1">
        <name>pyridoxal 5'-phosphate</name>
        <dbReference type="ChEBI" id="CHEBI:597326"/>
    </cofactor>
</comment>
<evidence type="ECO:0000256" key="7">
    <source>
        <dbReference type="RuleBase" id="RU000480"/>
    </source>
</evidence>
<keyword evidence="5 7" id="KW-0808">Transferase</keyword>
<accession>A0A9P0CRZ1</accession>
<comment type="catalytic activity">
    <reaction evidence="7">
        <text>L-aspartate + 2-oxoglutarate = oxaloacetate + L-glutamate</text>
        <dbReference type="Rhea" id="RHEA:21824"/>
        <dbReference type="ChEBI" id="CHEBI:16452"/>
        <dbReference type="ChEBI" id="CHEBI:16810"/>
        <dbReference type="ChEBI" id="CHEBI:29985"/>
        <dbReference type="ChEBI" id="CHEBI:29991"/>
        <dbReference type="EC" id="2.6.1.1"/>
    </reaction>
</comment>
<dbReference type="FunFam" id="3.90.1150.10:FF:000001">
    <property type="entry name" value="Aspartate aminotransferase"/>
    <property type="match status" value="1"/>
</dbReference>
<dbReference type="OrthoDB" id="6752799at2759"/>
<dbReference type="InterPro" id="IPR015422">
    <property type="entry name" value="PyrdxlP-dep_Trfase_small"/>
</dbReference>
<reference evidence="9" key="1">
    <citation type="submission" date="2022-01" db="EMBL/GenBank/DDBJ databases">
        <authorList>
            <person name="King R."/>
        </authorList>
    </citation>
    <scope>NUCLEOTIDE SEQUENCE</scope>
</reference>
<comment type="subunit">
    <text evidence="3 7">Homodimer.</text>
</comment>
<dbReference type="FunFam" id="3.40.640.10:FF:000066">
    <property type="entry name" value="Aspartate aminotransferase"/>
    <property type="match status" value="1"/>
</dbReference>
<dbReference type="Gene3D" id="3.90.1150.10">
    <property type="entry name" value="Aspartate Aminotransferase, domain 1"/>
    <property type="match status" value="1"/>
</dbReference>
<dbReference type="InterPro" id="IPR000796">
    <property type="entry name" value="Asp_trans"/>
</dbReference>
<evidence type="ECO:0000259" key="8">
    <source>
        <dbReference type="Pfam" id="PF00155"/>
    </source>
</evidence>
<evidence type="ECO:0000256" key="5">
    <source>
        <dbReference type="ARBA" id="ARBA00022679"/>
    </source>
</evidence>
<dbReference type="PANTHER" id="PTHR11879">
    <property type="entry name" value="ASPARTATE AMINOTRANSFERASE"/>
    <property type="match status" value="1"/>
</dbReference>
<dbReference type="SUPFAM" id="SSF53383">
    <property type="entry name" value="PLP-dependent transferases"/>
    <property type="match status" value="1"/>
</dbReference>
<evidence type="ECO:0000256" key="1">
    <source>
        <dbReference type="ARBA" id="ARBA00001933"/>
    </source>
</evidence>
<dbReference type="EC" id="2.6.1.1" evidence="7"/>
<dbReference type="InterPro" id="IPR004839">
    <property type="entry name" value="Aminotransferase_I/II_large"/>
</dbReference>
<dbReference type="PANTHER" id="PTHR11879:SF55">
    <property type="entry name" value="GLUTAMATE OXALOACETATE TRANSAMINASE 1, ISOFORM B"/>
    <property type="match status" value="1"/>
</dbReference>
<dbReference type="AlphaFoldDB" id="A0A9P0CRZ1"/>
<dbReference type="InterPro" id="IPR004838">
    <property type="entry name" value="NHTrfase_class1_PyrdxlP-BS"/>
</dbReference>
<evidence type="ECO:0000256" key="3">
    <source>
        <dbReference type="ARBA" id="ARBA00011738"/>
    </source>
</evidence>
<dbReference type="InterPro" id="IPR015424">
    <property type="entry name" value="PyrdxlP-dep_Trfase"/>
</dbReference>
<organism evidence="9 10">
    <name type="scientific">Psylliodes chrysocephalus</name>
    <dbReference type="NCBI Taxonomy" id="3402493"/>
    <lineage>
        <taxon>Eukaryota</taxon>
        <taxon>Metazoa</taxon>
        <taxon>Ecdysozoa</taxon>
        <taxon>Arthropoda</taxon>
        <taxon>Hexapoda</taxon>
        <taxon>Insecta</taxon>
        <taxon>Pterygota</taxon>
        <taxon>Neoptera</taxon>
        <taxon>Endopterygota</taxon>
        <taxon>Coleoptera</taxon>
        <taxon>Polyphaga</taxon>
        <taxon>Cucujiformia</taxon>
        <taxon>Chrysomeloidea</taxon>
        <taxon>Chrysomelidae</taxon>
        <taxon>Galerucinae</taxon>
        <taxon>Alticini</taxon>
        <taxon>Psylliodes</taxon>
    </lineage>
</organism>
<keyword evidence="4 7" id="KW-0032">Aminotransferase</keyword>
<name>A0A9P0CRZ1_9CUCU</name>
<dbReference type="CDD" id="cd00609">
    <property type="entry name" value="AAT_like"/>
    <property type="match status" value="1"/>
</dbReference>
<evidence type="ECO:0000256" key="2">
    <source>
        <dbReference type="ARBA" id="ARBA00007441"/>
    </source>
</evidence>
<dbReference type="NCBIfam" id="NF006719">
    <property type="entry name" value="PRK09257.1"/>
    <property type="match status" value="1"/>
</dbReference>
<gene>
    <name evidence="9" type="ORF">PSYICH_LOCUS6261</name>
</gene>
<keyword evidence="6" id="KW-0663">Pyridoxal phosphate</keyword>
<feature type="domain" description="Aminotransferase class I/classII large" evidence="8">
    <location>
        <begin position="29"/>
        <end position="396"/>
    </location>
</feature>
<keyword evidence="10" id="KW-1185">Reference proteome</keyword>
<evidence type="ECO:0000313" key="10">
    <source>
        <dbReference type="Proteomes" id="UP001153636"/>
    </source>
</evidence>
<proteinExistence type="inferred from homology"/>
<dbReference type="GO" id="GO:0005829">
    <property type="term" value="C:cytosol"/>
    <property type="evidence" value="ECO:0007669"/>
    <property type="project" value="TreeGrafter"/>
</dbReference>
<protein>
    <recommendedName>
        <fullName evidence="7">Aspartate aminotransferase</fullName>
        <ecNumber evidence="7">2.6.1.1</ecNumber>
    </recommendedName>
</protein>
<dbReference type="Gene3D" id="3.40.640.10">
    <property type="entry name" value="Type I PLP-dependent aspartate aminotransferase-like (Major domain)"/>
    <property type="match status" value="1"/>
</dbReference>
<evidence type="ECO:0000256" key="4">
    <source>
        <dbReference type="ARBA" id="ARBA00022576"/>
    </source>
</evidence>
<comment type="miscellaneous">
    <text evidence="7">In eukaryotes there are cytoplasmic, mitochondrial and chloroplastic isozymes.</text>
</comment>
<dbReference type="EMBL" id="OV651831">
    <property type="protein sequence ID" value="CAH1105488.1"/>
    <property type="molecule type" value="Genomic_DNA"/>
</dbReference>
<dbReference type="GO" id="GO:0004069">
    <property type="term" value="F:L-aspartate:2-oxoglutarate aminotransferase activity"/>
    <property type="evidence" value="ECO:0007669"/>
    <property type="project" value="UniProtKB-EC"/>
</dbReference>
<dbReference type="GO" id="GO:0006532">
    <property type="term" value="P:aspartate biosynthetic process"/>
    <property type="evidence" value="ECO:0007669"/>
    <property type="project" value="TreeGrafter"/>
</dbReference>
<dbReference type="Pfam" id="PF00155">
    <property type="entry name" value="Aminotran_1_2"/>
    <property type="match status" value="1"/>
</dbReference>
<dbReference type="InterPro" id="IPR015421">
    <property type="entry name" value="PyrdxlP-dep_Trfase_major"/>
</dbReference>
<comment type="similarity">
    <text evidence="2">Belongs to the class-I pyridoxal-phosphate-dependent aminotransferase family.</text>
</comment>
<sequence length="407" mass="46438">MSFFSEIESGEPVEMYKLKKAYLEDTFEKKVFLSFGAYRSDEGKPWVLPVVRSLEKILSHDESLNKEYLPTLGLETFSTSATTMLLGLDSPAIIQKRYCGIQSISGTGSLRIGAEFLANMGKKIFYVPNPTWENHKRLFLQAGFEECREYRYWNPTTHRLDFEGLIDDLDKAPQDAVVILHVCAHNPTGADPTPEQWNKIANVVHKRMLFPFFDCAYQGFVTGNVIDDAYSVRLFVSLGFELFCAQSFSKNFGLYNERIGNLTIVVNNPDVIPAIKSQITYIVNGMYFNPPGLCARIVTYVLNNSTMYNQWQDNVRSMSSRLLLMRKQLKEILDHLETPGNWNHLVEHSGFFSYTGLTPIQVEYMVNKYHIYMLTSGRMSITGLNSNNVYYVAKAICEAVSLFPQIL</sequence>